<protein>
    <submittedName>
        <fullName evidence="1">Uncharacterized protein</fullName>
    </submittedName>
</protein>
<accession>A0A3M7QA58</accession>
<proteinExistence type="predicted"/>
<name>A0A3M7QA58_BRAPC</name>
<evidence type="ECO:0000313" key="1">
    <source>
        <dbReference type="EMBL" id="RNA08357.1"/>
    </source>
</evidence>
<keyword evidence="2" id="KW-1185">Reference proteome</keyword>
<sequence>MHQFQISIQNHFYPFIKIVKKKVKSDYLPCSSNLKTSLVRSKLSVSVQCKIVIKNCHRKKKQNSHLESNKYKLKMKIN</sequence>
<gene>
    <name evidence="1" type="ORF">BpHYR1_050458</name>
</gene>
<dbReference type="Proteomes" id="UP000276133">
    <property type="component" value="Unassembled WGS sequence"/>
</dbReference>
<dbReference type="AlphaFoldDB" id="A0A3M7QA58"/>
<comment type="caution">
    <text evidence="1">The sequence shown here is derived from an EMBL/GenBank/DDBJ whole genome shotgun (WGS) entry which is preliminary data.</text>
</comment>
<evidence type="ECO:0000313" key="2">
    <source>
        <dbReference type="Proteomes" id="UP000276133"/>
    </source>
</evidence>
<reference evidence="1 2" key="1">
    <citation type="journal article" date="2018" name="Sci. Rep.">
        <title>Genomic signatures of local adaptation to the degree of environmental predictability in rotifers.</title>
        <authorList>
            <person name="Franch-Gras L."/>
            <person name="Hahn C."/>
            <person name="Garcia-Roger E.M."/>
            <person name="Carmona M.J."/>
            <person name="Serra M."/>
            <person name="Gomez A."/>
        </authorList>
    </citation>
    <scope>NUCLEOTIDE SEQUENCE [LARGE SCALE GENOMIC DNA]</scope>
    <source>
        <strain evidence="1">HYR1</strain>
    </source>
</reference>
<dbReference type="EMBL" id="REGN01006773">
    <property type="protein sequence ID" value="RNA08357.1"/>
    <property type="molecule type" value="Genomic_DNA"/>
</dbReference>
<organism evidence="1 2">
    <name type="scientific">Brachionus plicatilis</name>
    <name type="common">Marine rotifer</name>
    <name type="synonym">Brachionus muelleri</name>
    <dbReference type="NCBI Taxonomy" id="10195"/>
    <lineage>
        <taxon>Eukaryota</taxon>
        <taxon>Metazoa</taxon>
        <taxon>Spiralia</taxon>
        <taxon>Gnathifera</taxon>
        <taxon>Rotifera</taxon>
        <taxon>Eurotatoria</taxon>
        <taxon>Monogononta</taxon>
        <taxon>Pseudotrocha</taxon>
        <taxon>Ploima</taxon>
        <taxon>Brachionidae</taxon>
        <taxon>Brachionus</taxon>
    </lineage>
</organism>